<protein>
    <submittedName>
        <fullName evidence="1">Uncharacterized protein</fullName>
    </submittedName>
</protein>
<organism evidence="1 2">
    <name type="scientific">Candidatus Woesebacteria bacterium GW2011_GWB1_39_12</name>
    <dbReference type="NCBI Taxonomy" id="1618574"/>
    <lineage>
        <taxon>Bacteria</taxon>
        <taxon>Candidatus Woeseibacteriota</taxon>
    </lineage>
</organism>
<name>A0A0G0M2P7_9BACT</name>
<gene>
    <name evidence="1" type="ORF">UT24_C0046G0004</name>
</gene>
<sequence>MKLKSLLKENNLGQLPSDKLFKFNKATGKFNKPISEAFSKMQVATVIGAIVGVETFIHHLYTDNNLKHTLPGLLARISTKADSYINELKELQKKLK</sequence>
<reference evidence="1 2" key="1">
    <citation type="journal article" date="2015" name="Nature">
        <title>rRNA introns, odd ribosomes, and small enigmatic genomes across a large radiation of phyla.</title>
        <authorList>
            <person name="Brown C.T."/>
            <person name="Hug L.A."/>
            <person name="Thomas B.C."/>
            <person name="Sharon I."/>
            <person name="Castelle C.J."/>
            <person name="Singh A."/>
            <person name="Wilkins M.J."/>
            <person name="Williams K.H."/>
            <person name="Banfield J.F."/>
        </authorList>
    </citation>
    <scope>NUCLEOTIDE SEQUENCE [LARGE SCALE GENOMIC DNA]</scope>
</reference>
<dbReference type="STRING" id="1618574.UT24_C0046G0004"/>
<dbReference type="AlphaFoldDB" id="A0A0G0M2P7"/>
<evidence type="ECO:0000313" key="2">
    <source>
        <dbReference type="Proteomes" id="UP000033881"/>
    </source>
</evidence>
<dbReference type="EMBL" id="LBWB01000046">
    <property type="protein sequence ID" value="KKQ97572.1"/>
    <property type="molecule type" value="Genomic_DNA"/>
</dbReference>
<evidence type="ECO:0000313" key="1">
    <source>
        <dbReference type="EMBL" id="KKQ97572.1"/>
    </source>
</evidence>
<proteinExistence type="predicted"/>
<dbReference type="Proteomes" id="UP000033881">
    <property type="component" value="Unassembled WGS sequence"/>
</dbReference>
<accession>A0A0G0M2P7</accession>
<comment type="caution">
    <text evidence="1">The sequence shown here is derived from an EMBL/GenBank/DDBJ whole genome shotgun (WGS) entry which is preliminary data.</text>
</comment>